<keyword evidence="1" id="KW-0489">Methyltransferase</keyword>
<evidence type="ECO:0000313" key="2">
    <source>
        <dbReference type="Proteomes" id="UP001631969"/>
    </source>
</evidence>
<evidence type="ECO:0000313" key="1">
    <source>
        <dbReference type="EMBL" id="MFM9330200.1"/>
    </source>
</evidence>
<sequence>MGEGLRLPDLREALLHGRLTGDGAMGTYLYQLGFPVGASYEEFNLEKPDIILDIHRRYVEAGAQLVETNTYSANRDKLSKFGLEQDAAAINRAGVRLAREAAGDAAYVLGAVGSLAGGRKRPAGRERVRQNVREQAEALLEEGVDGIILETYYLLEELEAALEAVRLLDGRVPVICQLATDGNGLTLDGTAYAGAFQRLLGSGADVVGFNCHSGPGGILRALDRLGADSAWTPGVPLSVYPNAGLPGIVDGRYTYLATPEYFADMALKFAVAGARIIGGCCGTTPEHIAAIAKALESYAPAAGDAAVKVKEAQPAQRVKAVVAEPDPVPAASEGNQPSIVELVRESVTVIVELDSPRDLASGKFMTGAAALRDAGADAITMADNSLAQTRMSNLAMGYLVKDRLGMRPLLHVACRDRNLIGTQSHLMGLHALGIDHLLAITGDPAGVGDLPGASSVYDLNSFELIRMSKQLNEGIAFSGKPLKQRASFVVGSAFDPNVKYIDKAVLRMEKKIEAGADYFMTQPVYDAAMVERLYQATRHIKTPIFVGIMPLISGRNAEFLHNEVPGIRIPDSVRSQMAGLEGEEGRKMGVKLAKELLDVILGRFNGIYLMTPMLFYEMTAELTRYAKERVFPLVPLGKMN</sequence>
<keyword evidence="1" id="KW-0560">Oxidoreductase</keyword>
<keyword evidence="2" id="KW-1185">Reference proteome</keyword>
<keyword evidence="1" id="KW-0808">Transferase</keyword>
<dbReference type="EC" id="2.1.1.10" evidence="1"/>
<protein>
    <submittedName>
        <fullName evidence="1">Bifunctional homocysteine S-methyltransferase/methylenetetrahydrofolate reductase</fullName>
        <ecNumber evidence="1">1.5.1.20</ecNumber>
        <ecNumber evidence="1">2.1.1.10</ecNumber>
    </submittedName>
</protein>
<dbReference type="Proteomes" id="UP001631969">
    <property type="component" value="Unassembled WGS sequence"/>
</dbReference>
<accession>A0ACC7P196</accession>
<reference evidence="1" key="1">
    <citation type="submission" date="2024-12" db="EMBL/GenBank/DDBJ databases">
        <authorList>
            <person name="Wu N."/>
        </authorList>
    </citation>
    <scope>NUCLEOTIDE SEQUENCE</scope>
    <source>
        <strain evidence="1">P15</strain>
    </source>
</reference>
<comment type="caution">
    <text evidence="1">The sequence shown here is derived from an EMBL/GenBank/DDBJ whole genome shotgun (WGS) entry which is preliminary data.</text>
</comment>
<dbReference type="EMBL" id="JBJURJ010000012">
    <property type="protein sequence ID" value="MFM9330200.1"/>
    <property type="molecule type" value="Genomic_DNA"/>
</dbReference>
<proteinExistence type="predicted"/>
<dbReference type="EC" id="1.5.1.20" evidence="1"/>
<organism evidence="1 2">
    <name type="scientific">Paenibacillus mesotrionivorans</name>
    <dbReference type="NCBI Taxonomy" id="3160968"/>
    <lineage>
        <taxon>Bacteria</taxon>
        <taxon>Bacillati</taxon>
        <taxon>Bacillota</taxon>
        <taxon>Bacilli</taxon>
        <taxon>Bacillales</taxon>
        <taxon>Paenibacillaceae</taxon>
        <taxon>Paenibacillus</taxon>
    </lineage>
</organism>
<name>A0ACC7P196_9BACL</name>
<gene>
    <name evidence="1" type="ORF">ACI1P1_18025</name>
</gene>